<dbReference type="InterPro" id="IPR011057">
    <property type="entry name" value="Mss4-like_sf"/>
</dbReference>
<evidence type="ECO:0000313" key="2">
    <source>
        <dbReference type="EMBL" id="MXQ06690.1"/>
    </source>
</evidence>
<keyword evidence="3" id="KW-1185">Reference proteome</keyword>
<dbReference type="SUPFAM" id="SSF51316">
    <property type="entry name" value="Mss4-like"/>
    <property type="match status" value="1"/>
</dbReference>
<reference evidence="2 3" key="2">
    <citation type="submission" date="2020-03" db="EMBL/GenBank/DDBJ databases">
        <title>Kangsaoukella pontilimi gen. nov., sp. nov., a new member of the family Rhodobacteraceae isolated from a tidal mudflat.</title>
        <authorList>
            <person name="Kim I.S."/>
        </authorList>
    </citation>
    <scope>NUCLEOTIDE SEQUENCE [LARGE SCALE GENOMIC DNA]</scope>
    <source>
        <strain evidence="2 3">GH1-50</strain>
    </source>
</reference>
<evidence type="ECO:0000313" key="3">
    <source>
        <dbReference type="Proteomes" id="UP000480350"/>
    </source>
</evidence>
<protein>
    <recommendedName>
        <fullName evidence="4">CENP-V/GFA domain-containing protein</fullName>
    </recommendedName>
</protein>
<proteinExistence type="predicted"/>
<feature type="compositionally biased region" description="Basic and acidic residues" evidence="1">
    <location>
        <begin position="179"/>
        <end position="196"/>
    </location>
</feature>
<dbReference type="Pfam" id="PF19648">
    <property type="entry name" value="DUF6151"/>
    <property type="match status" value="1"/>
</dbReference>
<comment type="caution">
    <text evidence="2">The sequence shown here is derived from an EMBL/GenBank/DDBJ whole genome shotgun (WGS) entry which is preliminary data.</text>
</comment>
<feature type="region of interest" description="Disordered" evidence="1">
    <location>
        <begin position="176"/>
        <end position="196"/>
    </location>
</feature>
<organism evidence="2 3">
    <name type="scientific">Kangsaoukella pontilimi</name>
    <dbReference type="NCBI Taxonomy" id="2691042"/>
    <lineage>
        <taxon>Bacteria</taxon>
        <taxon>Pseudomonadati</taxon>
        <taxon>Pseudomonadota</taxon>
        <taxon>Alphaproteobacteria</taxon>
        <taxon>Rhodobacterales</taxon>
        <taxon>Paracoccaceae</taxon>
        <taxon>Kangsaoukella</taxon>
    </lineage>
</organism>
<reference evidence="2 3" key="1">
    <citation type="submission" date="2019-12" db="EMBL/GenBank/DDBJ databases">
        <authorList>
            <person name="Lee S.D."/>
        </authorList>
    </citation>
    <scope>NUCLEOTIDE SEQUENCE [LARGE SCALE GENOMIC DNA]</scope>
    <source>
        <strain evidence="2 3">GH1-50</strain>
    </source>
</reference>
<accession>A0A7C9IMH1</accession>
<evidence type="ECO:0008006" key="4">
    <source>
        <dbReference type="Google" id="ProtNLM"/>
    </source>
</evidence>
<gene>
    <name evidence="2" type="ORF">GQ651_02405</name>
</gene>
<evidence type="ECO:0000256" key="1">
    <source>
        <dbReference type="SAM" id="MobiDB-lite"/>
    </source>
</evidence>
<name>A0A7C9IMH1_9RHOB</name>
<dbReference type="Gene3D" id="3.90.1590.10">
    <property type="entry name" value="glutathione-dependent formaldehyde- activating enzyme (gfa)"/>
    <property type="match status" value="1"/>
</dbReference>
<dbReference type="Proteomes" id="UP000480350">
    <property type="component" value="Unassembled WGS sequence"/>
</dbReference>
<sequence length="196" mass="21441">MTKRAQNWSCDCGAFRLTVETGGGTRAMCYCKDCQAFARALGKTAMLDAQGGSDLYQVAPQQVRIEAGAAHLRVLRLSEKGPFRWYAGCCDTPVANTWSSRALPFATMMSLRFEDPAALGPVAVQAFRRDAIGYVEREGGGMGRLYAEFGRRVLSSYLTGGWRKAPFFDGSGAPLSEPRTLDAEERSRAYDAEQTV</sequence>
<dbReference type="AlphaFoldDB" id="A0A7C9IMH1"/>
<dbReference type="InterPro" id="IPR046149">
    <property type="entry name" value="DUF6151"/>
</dbReference>
<dbReference type="EMBL" id="WUPT01000001">
    <property type="protein sequence ID" value="MXQ06690.1"/>
    <property type="molecule type" value="Genomic_DNA"/>
</dbReference>
<dbReference type="RefSeq" id="WP_160762615.1">
    <property type="nucleotide sequence ID" value="NZ_WUPT01000001.1"/>
</dbReference>